<dbReference type="eggNOG" id="KOG3665">
    <property type="taxonomic scope" value="Eukaryota"/>
</dbReference>
<gene>
    <name evidence="1 3" type="primary">gadr-6</name>
    <name evidence="1" type="ORF">CELE_F47G4.2</name>
    <name evidence="3" type="ORF">F47G4.2</name>
</gene>
<dbReference type="SUPFAM" id="SSF52047">
    <property type="entry name" value="RNI-like"/>
    <property type="match status" value="1"/>
</dbReference>
<dbReference type="UCSC" id="F47G4.2">
    <property type="organism name" value="c. elegans"/>
</dbReference>
<dbReference type="AlphaFoldDB" id="Q9XTS0"/>
<dbReference type="KEGG" id="cel:CELE_F47G4.2"/>
<dbReference type="CTD" id="173273"/>
<protein>
    <submittedName>
        <fullName evidence="1">Protein zer-1 homolog</fullName>
    </submittedName>
</protein>
<dbReference type="Gene3D" id="3.80.10.10">
    <property type="entry name" value="Ribonuclease Inhibitor"/>
    <property type="match status" value="1"/>
</dbReference>
<dbReference type="RefSeq" id="NP_493455.1">
    <property type="nucleotide sequence ID" value="NM_061054.9"/>
</dbReference>
<accession>Q9XTS0</accession>
<dbReference type="STRING" id="6239.F47G4.2.1"/>
<dbReference type="GO" id="GO:0031462">
    <property type="term" value="C:Cul2-RING ubiquitin ligase complex"/>
    <property type="evidence" value="ECO:0000318"/>
    <property type="project" value="GO_Central"/>
</dbReference>
<name>Q9XTS0_CAEEL</name>
<evidence type="ECO:0000313" key="2">
    <source>
        <dbReference type="Proteomes" id="UP000001940"/>
    </source>
</evidence>
<dbReference type="OrthoDB" id="433501at2759"/>
<organism evidence="1 2">
    <name type="scientific">Caenorhabditis elegans</name>
    <dbReference type="NCBI Taxonomy" id="6239"/>
    <lineage>
        <taxon>Eukaryota</taxon>
        <taxon>Metazoa</taxon>
        <taxon>Ecdysozoa</taxon>
        <taxon>Nematoda</taxon>
        <taxon>Chromadorea</taxon>
        <taxon>Rhabditida</taxon>
        <taxon>Rhabditina</taxon>
        <taxon>Rhabditomorpha</taxon>
        <taxon>Rhabditoidea</taxon>
        <taxon>Rhabditidae</taxon>
        <taxon>Peloderinae</taxon>
        <taxon>Caenorhabditis</taxon>
    </lineage>
</organism>
<sequence>MVESLKHTAAAAIAKLIHNGHFNSKSYAFDQESSNEVYAQLLRLDPQWSYNIDLKLKGLSFILTKVNFENVEMGPQTFGLLTQHNLKSLVLGNQDEIPSLEHYMSRLFRTSQIDHLDLSGRSQFSTAWLKTTGQQLPLLRTLNVSGVKLLNPDFFQFCKSFPNLYSLDISNCGVTILTGISRLKNLRHLSLRSLIYESWYDIRELFALKLLNVLDLSMHSTHHARRNMQRFLDCKQVLPELRFLECSGNLMDEDMLEELLITHSHLHQLAIVDCDVKAPKSSPIRILSCTTFDSSITALKYYLNLKRRNEVQICFQELRLHVKRLHERKMQYDVTECVTLSLQSLEKLPCSLIMNFDIVEERLFTSRLSFEADFLAEIVLHNFHRLSRVHTRLICDILLNNVNRQLIRDLRAETMWNAIIYLFNMGVFVDKQKLKGIASHCAASLHNGDPIIEEQAMRILTSCVTGKTLELVLSITESKHDTTPICLGFLRAALHKEDEQSSRRVAEKILAATHNNEEECKRYIKHGAMNMLISAIDRFDSEPMHIVILGIIRNLVMMSPYDKVQQIFTCVQFRTFQILLRNWTSSDRAYLMLSIFALRLNHQDKNFECVFRKCADELLRKHFPYLLATEITVDVDIYFDRGIVQNILRTSEEVGLVLWALLTIKIYAQKSLWNSRSIRDSNFFYLIENPHIASEVVNVASENVRFLFHW</sequence>
<proteinExistence type="predicted"/>
<dbReference type="IntAct" id="Q9XTS0">
    <property type="interactions" value="1"/>
</dbReference>
<dbReference type="Proteomes" id="UP000001940">
    <property type="component" value="Chromosome I"/>
</dbReference>
<dbReference type="PANTHER" id="PTHR12904:SF28">
    <property type="entry name" value="ATP SYNTHASE SUBUNIT ALPHA-RELATED"/>
    <property type="match status" value="1"/>
</dbReference>
<dbReference type="SUPFAM" id="SSF48371">
    <property type="entry name" value="ARM repeat"/>
    <property type="match status" value="1"/>
</dbReference>
<dbReference type="Bgee" id="WBGene00009823">
    <property type="expression patterns" value="Expressed in pharyngeal muscle cell (C elegans) and 3 other cell types or tissues"/>
</dbReference>
<evidence type="ECO:0000313" key="1">
    <source>
        <dbReference type="EMBL" id="CAB16314.1"/>
    </source>
</evidence>
<dbReference type="EMBL" id="BX284601">
    <property type="protein sequence ID" value="CAB16314.1"/>
    <property type="molecule type" value="Genomic_DNA"/>
</dbReference>
<dbReference type="AGR" id="WB:WBGene00009823"/>
<dbReference type="PhylomeDB" id="Q9XTS0"/>
<dbReference type="FunFam" id="3.80.10.10:FF:001631">
    <property type="entry name" value="Uncharacterized protein"/>
    <property type="match status" value="1"/>
</dbReference>
<dbReference type="PIR" id="T22360">
    <property type="entry name" value="T22360"/>
</dbReference>
<dbReference type="PANTHER" id="PTHR12904">
    <property type="match status" value="1"/>
</dbReference>
<dbReference type="InterPro" id="IPR051341">
    <property type="entry name" value="Zyg-11_UBL_adapter"/>
</dbReference>
<dbReference type="InterPro" id="IPR016024">
    <property type="entry name" value="ARM-type_fold"/>
</dbReference>
<dbReference type="PaxDb" id="6239-F47G4.2"/>
<dbReference type="FunCoup" id="Q9XTS0">
    <property type="interactions" value="17"/>
</dbReference>
<reference evidence="1 2" key="1">
    <citation type="journal article" date="1998" name="Science">
        <title>Genome sequence of the nematode C. elegans: a platform for investigating biology.</title>
        <authorList>
            <consortium name="The C. elegans sequencing consortium"/>
            <person name="Sulson J.E."/>
            <person name="Waterston R."/>
        </authorList>
    </citation>
    <scope>NUCLEOTIDE SEQUENCE [LARGE SCALE GENOMIC DNA]</scope>
    <source>
        <strain evidence="1 2">Bristol N2</strain>
    </source>
</reference>
<evidence type="ECO:0000313" key="3">
    <source>
        <dbReference type="WormBase" id="F47G4.2"/>
    </source>
</evidence>
<dbReference type="InterPro" id="IPR032675">
    <property type="entry name" value="LRR_dom_sf"/>
</dbReference>
<dbReference type="InterPro" id="IPR011989">
    <property type="entry name" value="ARM-like"/>
</dbReference>
<keyword evidence="2" id="KW-1185">Reference proteome</keyword>
<dbReference type="Gene3D" id="1.25.10.10">
    <property type="entry name" value="Leucine-rich Repeat Variant"/>
    <property type="match status" value="1"/>
</dbReference>
<dbReference type="HOGENOM" id="CLU_022099_0_0_1"/>
<dbReference type="GeneID" id="173273"/>
<dbReference type="InParanoid" id="Q9XTS0"/>
<dbReference type="WormBase" id="F47G4.2">
    <property type="protein sequence ID" value="CE19875"/>
    <property type="gene ID" value="WBGene00009823"/>
    <property type="gene designation" value="gadr-6"/>
</dbReference>